<dbReference type="AlphaFoldDB" id="A0A0A9T0A8"/>
<proteinExistence type="predicted"/>
<reference evidence="1" key="2">
    <citation type="journal article" date="2015" name="Data Brief">
        <title>Shoot transcriptome of the giant reed, Arundo donax.</title>
        <authorList>
            <person name="Barrero R.A."/>
            <person name="Guerrero F.D."/>
            <person name="Moolhuijzen P."/>
            <person name="Goolsby J.A."/>
            <person name="Tidwell J."/>
            <person name="Bellgard S.E."/>
            <person name="Bellgard M.I."/>
        </authorList>
    </citation>
    <scope>NUCLEOTIDE SEQUENCE</scope>
    <source>
        <tissue evidence="1">Shoot tissue taken approximately 20 cm above the soil surface</tissue>
    </source>
</reference>
<organism evidence="1">
    <name type="scientific">Arundo donax</name>
    <name type="common">Giant reed</name>
    <name type="synonym">Donax arundinaceus</name>
    <dbReference type="NCBI Taxonomy" id="35708"/>
    <lineage>
        <taxon>Eukaryota</taxon>
        <taxon>Viridiplantae</taxon>
        <taxon>Streptophyta</taxon>
        <taxon>Embryophyta</taxon>
        <taxon>Tracheophyta</taxon>
        <taxon>Spermatophyta</taxon>
        <taxon>Magnoliopsida</taxon>
        <taxon>Liliopsida</taxon>
        <taxon>Poales</taxon>
        <taxon>Poaceae</taxon>
        <taxon>PACMAD clade</taxon>
        <taxon>Arundinoideae</taxon>
        <taxon>Arundineae</taxon>
        <taxon>Arundo</taxon>
    </lineage>
</organism>
<name>A0A0A9T0A8_ARUDO</name>
<dbReference type="EMBL" id="GBRH01236884">
    <property type="protein sequence ID" value="JAD61011.1"/>
    <property type="molecule type" value="Transcribed_RNA"/>
</dbReference>
<accession>A0A0A9T0A8</accession>
<evidence type="ECO:0000313" key="1">
    <source>
        <dbReference type="EMBL" id="JAD61011.1"/>
    </source>
</evidence>
<reference evidence="1" key="1">
    <citation type="submission" date="2014-09" db="EMBL/GenBank/DDBJ databases">
        <authorList>
            <person name="Magalhaes I.L.F."/>
            <person name="Oliveira U."/>
            <person name="Santos F.R."/>
            <person name="Vidigal T.H.D.A."/>
            <person name="Brescovit A.D."/>
            <person name="Santos A.J."/>
        </authorList>
    </citation>
    <scope>NUCLEOTIDE SEQUENCE</scope>
    <source>
        <tissue evidence="1">Shoot tissue taken approximately 20 cm above the soil surface</tissue>
    </source>
</reference>
<protein>
    <submittedName>
        <fullName evidence="1">Uncharacterized protein</fullName>
    </submittedName>
</protein>
<sequence length="62" mass="6857">MITPKDLGRSSISNFGVFLICICLNYPCQFPGVMSFNLSFWIAGDALRLVSAKFWCASSTKC</sequence>